<dbReference type="Proteomes" id="UP000031516">
    <property type="component" value="Unassembled WGS sequence"/>
</dbReference>
<keyword evidence="4" id="KW-0813">Transport</keyword>
<feature type="domain" description="Nucleoporin Nup54 alpha-helical" evidence="9">
    <location>
        <begin position="343"/>
        <end position="480"/>
    </location>
</feature>
<accession>A0A0A8L0E6</accession>
<dbReference type="GO" id="GO:0031965">
    <property type="term" value="C:nuclear membrane"/>
    <property type="evidence" value="ECO:0007669"/>
    <property type="project" value="UniProtKB-SubCell"/>
</dbReference>
<evidence type="ECO:0000313" key="10">
    <source>
        <dbReference type="EMBL" id="CDO92520.1"/>
    </source>
</evidence>
<evidence type="ECO:0000256" key="4">
    <source>
        <dbReference type="ARBA" id="ARBA00022448"/>
    </source>
</evidence>
<dbReference type="EMBL" id="CCBQ010000016">
    <property type="protein sequence ID" value="CDO92520.1"/>
    <property type="molecule type" value="Genomic_DNA"/>
</dbReference>
<keyword evidence="6" id="KW-0906">Nuclear pore complex</keyword>
<evidence type="ECO:0000256" key="3">
    <source>
        <dbReference type="ARBA" id="ARBA00004620"/>
    </source>
</evidence>
<comment type="caution">
    <text evidence="10">The sequence shown here is derived from an EMBL/GenBank/DDBJ whole genome shotgun (WGS) entry which is preliminary data.</text>
</comment>
<organism evidence="10 11">
    <name type="scientific">Kluyveromyces dobzhanskii CBS 2104</name>
    <dbReference type="NCBI Taxonomy" id="1427455"/>
    <lineage>
        <taxon>Eukaryota</taxon>
        <taxon>Fungi</taxon>
        <taxon>Dikarya</taxon>
        <taxon>Ascomycota</taxon>
        <taxon>Saccharomycotina</taxon>
        <taxon>Saccharomycetes</taxon>
        <taxon>Saccharomycetales</taxon>
        <taxon>Saccharomycetaceae</taxon>
        <taxon>Kluyveromyces</taxon>
    </lineage>
</organism>
<feature type="region of interest" description="Disordered" evidence="8">
    <location>
        <begin position="196"/>
        <end position="282"/>
    </location>
</feature>
<feature type="compositionally biased region" description="Low complexity" evidence="8">
    <location>
        <begin position="228"/>
        <end position="246"/>
    </location>
</feature>
<dbReference type="GO" id="GO:0006999">
    <property type="term" value="P:nuclear pore organization"/>
    <property type="evidence" value="ECO:0007669"/>
    <property type="project" value="TreeGrafter"/>
</dbReference>
<keyword evidence="6" id="KW-0653">Protein transport</keyword>
<dbReference type="Pfam" id="PF13634">
    <property type="entry name" value="Nucleoporin_FG"/>
    <property type="match status" value="2"/>
</dbReference>
<keyword evidence="5" id="KW-0811">Translocation</keyword>
<evidence type="ECO:0000256" key="5">
    <source>
        <dbReference type="ARBA" id="ARBA00023010"/>
    </source>
</evidence>
<feature type="compositionally biased region" description="Low complexity" evidence="8">
    <location>
        <begin position="268"/>
        <end position="282"/>
    </location>
</feature>
<keyword evidence="6" id="KW-0509">mRNA transport</keyword>
<name>A0A0A8L0E6_9SACH</name>
<evidence type="ECO:0000256" key="1">
    <source>
        <dbReference type="ARBA" id="ARBA00004335"/>
    </source>
</evidence>
<evidence type="ECO:0000256" key="2">
    <source>
        <dbReference type="ARBA" id="ARBA00004567"/>
    </source>
</evidence>
<evidence type="ECO:0000259" key="9">
    <source>
        <dbReference type="Pfam" id="PF13874"/>
    </source>
</evidence>
<feature type="region of interest" description="Disordered" evidence="8">
    <location>
        <begin position="1"/>
        <end position="159"/>
    </location>
</feature>
<dbReference type="InterPro" id="IPR024864">
    <property type="entry name" value="Nup54/Nup57/Nup44"/>
</dbReference>
<evidence type="ECO:0000256" key="6">
    <source>
        <dbReference type="ARBA" id="ARBA00023132"/>
    </source>
</evidence>
<dbReference type="InterPro" id="IPR025574">
    <property type="entry name" value="Nucleoporin_FG_rpt"/>
</dbReference>
<protein>
    <submittedName>
        <fullName evidence="10">WGS project CCBQ000000000 data, contig 00012</fullName>
    </submittedName>
</protein>
<reference evidence="10 11" key="1">
    <citation type="submission" date="2014-03" db="EMBL/GenBank/DDBJ databases">
        <title>The genome of Kluyveromyces dobzhanskii.</title>
        <authorList>
            <person name="Nystedt B."/>
            <person name="Astrom S."/>
        </authorList>
    </citation>
    <scope>NUCLEOTIDE SEQUENCE [LARGE SCALE GENOMIC DNA]</scope>
    <source>
        <strain evidence="10 11">CBS 2104</strain>
    </source>
</reference>
<feature type="compositionally biased region" description="Polar residues" evidence="8">
    <location>
        <begin position="254"/>
        <end position="267"/>
    </location>
</feature>
<dbReference type="GO" id="GO:0036228">
    <property type="term" value="P:protein localization to nuclear inner membrane"/>
    <property type="evidence" value="ECO:0007669"/>
    <property type="project" value="TreeGrafter"/>
</dbReference>
<dbReference type="OrthoDB" id="6162375at2759"/>
<gene>
    <name evidence="10" type="ORF">KLDO_g839</name>
</gene>
<dbReference type="GO" id="GO:0017056">
    <property type="term" value="F:structural constituent of nuclear pore"/>
    <property type="evidence" value="ECO:0007669"/>
    <property type="project" value="TreeGrafter"/>
</dbReference>
<dbReference type="PANTHER" id="PTHR13000">
    <property type="entry name" value="NUCLEOPORIN P54"/>
    <property type="match status" value="1"/>
</dbReference>
<feature type="compositionally biased region" description="Low complexity" evidence="8">
    <location>
        <begin position="98"/>
        <end position="111"/>
    </location>
</feature>
<sequence length="560" mass="59590">MFGAVNSGSGTMNGGGLFGNKPATGNTGFKFGGQQQQQQQQQPGGNNGLFGQNNNTMGNTGNSGGGFFGNTQQQAKAATGGMFGSTNTSAGGTGGMFGQSSQQSGTNTSTGLFGNSNSVAPQQNNSASTGGGLFGSKPSGGLFGSTQQPNTGGGLFGNNNSNAGNSGGLFGNSGNTAASSNSGGLFGGNAQAGQTTGGLFGNNTSNTGSTGGLFGAKPQAPGSSSLFGQPQAQQGQQVQQGQQQGGSPLFGAAPSNSMQPSFAWSNTQQQQQPQQQLPSVQQPQQQLQIQQQQQQQQISNYPQQIQEQILKCKESWVPSEQRSKLKTFVYNKCTETEAMLYNKPLSISQEDWDQALMSKPTNNTIPIRLLGFQDLNDRNQLQKQHVAQARVLLGQILEKLNQVNTKHDLDTQSRIAKAVSRSTVIENRILKLASQLAVLKSKNLPLSIHEEETMNKFDKLLQESNDPAGLGKNNELWARLSVLKERAKNISDQLDSTLVVISENGGNSNTKKNTQDEELEDRVNKIAEILSNQQRGLCFLNDVMEKDQKLVDETRSKINR</sequence>
<dbReference type="GO" id="GO:0006607">
    <property type="term" value="P:NLS-bearing protein import into nucleus"/>
    <property type="evidence" value="ECO:0007669"/>
    <property type="project" value="TreeGrafter"/>
</dbReference>
<proteinExistence type="predicted"/>
<comment type="subcellular location">
    <subcellularLocation>
        <location evidence="1">Nucleus membrane</location>
        <topology evidence="1">Peripheral membrane protein</topology>
        <orientation evidence="1">Cytoplasmic side</orientation>
    </subcellularLocation>
    <subcellularLocation>
        <location evidence="3">Nucleus membrane</location>
        <topology evidence="3">Peripheral membrane protein</topology>
        <orientation evidence="3">Nucleoplasmic side</orientation>
    </subcellularLocation>
    <subcellularLocation>
        <location evidence="2">Nucleus</location>
        <location evidence="2">Nuclear pore complex</location>
    </subcellularLocation>
</comment>
<dbReference type="PANTHER" id="PTHR13000:SF0">
    <property type="entry name" value="NUCLEOPORIN P54"/>
    <property type="match status" value="1"/>
</dbReference>
<feature type="compositionally biased region" description="Low complexity" evidence="8">
    <location>
        <begin position="24"/>
        <end position="60"/>
    </location>
</feature>
<keyword evidence="11" id="KW-1185">Reference proteome</keyword>
<dbReference type="AlphaFoldDB" id="A0A0A8L0E6"/>
<dbReference type="Pfam" id="PF13874">
    <property type="entry name" value="Nup54"/>
    <property type="match status" value="1"/>
</dbReference>
<feature type="compositionally biased region" description="Polar residues" evidence="8">
    <location>
        <begin position="112"/>
        <end position="128"/>
    </location>
</feature>
<dbReference type="InterPro" id="IPR025712">
    <property type="entry name" value="Nup54_alpha-helical_dom"/>
</dbReference>
<evidence type="ECO:0000256" key="7">
    <source>
        <dbReference type="ARBA" id="ARBA00023242"/>
    </source>
</evidence>
<keyword evidence="7" id="KW-0539">Nucleus</keyword>
<feature type="compositionally biased region" description="Polar residues" evidence="8">
    <location>
        <begin position="1"/>
        <end position="10"/>
    </location>
</feature>
<dbReference type="GO" id="GO:0044613">
    <property type="term" value="C:nuclear pore central transport channel"/>
    <property type="evidence" value="ECO:0007669"/>
    <property type="project" value="TreeGrafter"/>
</dbReference>
<evidence type="ECO:0000313" key="11">
    <source>
        <dbReference type="Proteomes" id="UP000031516"/>
    </source>
</evidence>
<evidence type="ECO:0000256" key="8">
    <source>
        <dbReference type="SAM" id="MobiDB-lite"/>
    </source>
</evidence>